<sequence>MNLSIRTEVNHRRKDGESIHIGTWLFCPKLSNLLHMPHWQGPWPAGQSIFRGSSQFSSNCIQGTHSNPCSRSSRGAASPPQPEGRTSQVAKNYKPNFKSYAPNTSVRDGGKRHPDFMSKNTEPPKKYSGQSAAYLTKCIRLSNSVLELHNIIKPHIQDSTAALSQNCSPNTLQLAASNRTLLPTESLSSQHEIDAQTPLRVMDAIATSAAVSRLAILVQESRLLENSRRQAVHPNPSNMECRRRMEYGKRPGNSSQSLEDNIILGLVALTSVHADSFRSDSAANVVWGFAKMGKSLPLELLDRLLAAFTRGQQQCIISGRFPKMLAMMMWGAAKMSEDGDTLSAMAVQLTNSPTLKPLYLYHWTALIEACGLHVTHLSCRELVNCIWAVAQMRSTGVREGGLAGEADHVVETMLHRCCSQVQDMNTQDVSNLCWSLAHLDKSPALQNLSSMLRQQCVTLLPLMLPKQQVCCVWGLWRSGEGGIMDLVIKIALSSSVKGLAFSRFGVQELVMLVYCIAKLQVTSDQRYAWCQSLLAAAPKLSTLVKELTPSNLAKVAWAYGRLARKAGQDGASAQLRHDSTLTLLGPLFNSLAEGVVDHGAAAMSPQSCAMTSWGLAQVGFYYKGAVAALTSQFEAQLSSTSNSSAVMMLAALAKISGHDQHREMTNCEEGLDPASTSSTMSLCSALIPRLHSSLSRLGSHDMSIMLASCADLGVYDYSLFDSAAAELTRRRKTSKQRHAVAKHTVLNARTDTQYRDQGTTLGSSSDEASDVGEKGRPINILAELGDLKGKFRALRRNQLYRQRSRALRLLFGPSDASFRTGGSNNSEPDNTPLVRKMRPLELAKVAWAYAKVSHVDEGLYEEVKNRFVYLARLDLRTERAARKASMQSKQTLYFDPAIYHLRMPSLSRGFWAFAMQGQHDASLFKLLAQRTAALLMTSAEPRDVASVMWALSSTGHDAGTEQLVQKCLGHASIHVSHYSGPQMAIVLSSYAEIKVSGLLEDDGDLGDGDGISVLRNSSGSSTAGNLHQPVLVMLKKMCCSLVQEPRIFRFYDACKAVLAMAHLQCYNKSALSAACEVARSEVAKPTHAGGSSEALEVEHCSTVASFIHALQLLSHSDFLLISSAAIFLKPNLDLLTMEELISITWSLSVSLLSECNTLHTLRSSIGGADSTDRLSKDARAHILSLLEVLSTMLREAVPAHRPLDITPQELVMLWQSHACCQVTACFHDNMELTLGLPQDAIRGTCSTGSREEKFERDSKAHILLTPSLSNGFQLHSKLIETGEQAMHLGVGPMSLSRRRLLSDLVQLLKDLGCLEVCSSAAATHQGTLFHNSSTPSDVGELALRVDSCKAVEACLLGRRDVVSMRLPSVGGSEMTKIVILLADRSSFIQHRDDLLSSPQLDSSHRSALSSKLVLGLQHESVSFSPVGHLTADKRLSAQLLTGVGWTCKVLCVEQYQGIGSRKDKLSYLKSLLKI</sequence>
<dbReference type="GO" id="GO:0044528">
    <property type="term" value="P:regulation of mitochondrial mRNA stability"/>
    <property type="evidence" value="ECO:0007669"/>
    <property type="project" value="TreeGrafter"/>
</dbReference>
<feature type="region of interest" description="Disordered" evidence="1">
    <location>
        <begin position="61"/>
        <end position="128"/>
    </location>
</feature>
<dbReference type="GO" id="GO:0035770">
    <property type="term" value="C:ribonucleoprotein granule"/>
    <property type="evidence" value="ECO:0007669"/>
    <property type="project" value="TreeGrafter"/>
</dbReference>
<name>A0A250WPD7_9CHLO</name>
<dbReference type="PANTHER" id="PTHR21228:SF40">
    <property type="entry name" value="LD45607P"/>
    <property type="match status" value="1"/>
</dbReference>
<comment type="caution">
    <text evidence="2">The sequence shown here is derived from an EMBL/GenBank/DDBJ whole genome shotgun (WGS) entry which is preliminary data.</text>
</comment>
<dbReference type="EMBL" id="BEGY01000001">
    <property type="protein sequence ID" value="GAX72714.1"/>
    <property type="molecule type" value="Genomic_DNA"/>
</dbReference>
<dbReference type="OrthoDB" id="10692880at2759"/>
<feature type="compositionally biased region" description="Polar residues" evidence="1">
    <location>
        <begin position="61"/>
        <end position="75"/>
    </location>
</feature>
<evidence type="ECO:0008006" key="4">
    <source>
        <dbReference type="Google" id="ProtNLM"/>
    </source>
</evidence>
<organism evidence="2 3">
    <name type="scientific">Chlamydomonas eustigma</name>
    <dbReference type="NCBI Taxonomy" id="1157962"/>
    <lineage>
        <taxon>Eukaryota</taxon>
        <taxon>Viridiplantae</taxon>
        <taxon>Chlorophyta</taxon>
        <taxon>core chlorophytes</taxon>
        <taxon>Chlorophyceae</taxon>
        <taxon>CS clade</taxon>
        <taxon>Chlamydomonadales</taxon>
        <taxon>Chlamydomonadaceae</taxon>
        <taxon>Chlamydomonas</taxon>
    </lineage>
</organism>
<proteinExistence type="predicted"/>
<dbReference type="InterPro" id="IPR050870">
    <property type="entry name" value="FAST_kinase"/>
</dbReference>
<accession>A0A250WPD7</accession>
<feature type="region of interest" description="Disordered" evidence="1">
    <location>
        <begin position="734"/>
        <end position="772"/>
    </location>
</feature>
<keyword evidence="3" id="KW-1185">Reference proteome</keyword>
<dbReference type="PANTHER" id="PTHR21228">
    <property type="entry name" value="FAST LEU-RICH DOMAIN-CONTAINING"/>
    <property type="match status" value="1"/>
</dbReference>
<gene>
    <name evidence="2" type="ORF">CEUSTIGMA_g170.t1</name>
</gene>
<dbReference type="Proteomes" id="UP000232323">
    <property type="component" value="Unassembled WGS sequence"/>
</dbReference>
<evidence type="ECO:0000313" key="3">
    <source>
        <dbReference type="Proteomes" id="UP000232323"/>
    </source>
</evidence>
<dbReference type="GO" id="GO:0000963">
    <property type="term" value="P:mitochondrial RNA processing"/>
    <property type="evidence" value="ECO:0007669"/>
    <property type="project" value="TreeGrafter"/>
</dbReference>
<evidence type="ECO:0000313" key="2">
    <source>
        <dbReference type="EMBL" id="GAX72714.1"/>
    </source>
</evidence>
<dbReference type="GO" id="GO:0003723">
    <property type="term" value="F:RNA binding"/>
    <property type="evidence" value="ECO:0007669"/>
    <property type="project" value="TreeGrafter"/>
</dbReference>
<dbReference type="GO" id="GO:0005759">
    <property type="term" value="C:mitochondrial matrix"/>
    <property type="evidence" value="ECO:0007669"/>
    <property type="project" value="TreeGrafter"/>
</dbReference>
<feature type="compositionally biased region" description="Polar residues" evidence="1">
    <location>
        <begin position="747"/>
        <end position="766"/>
    </location>
</feature>
<protein>
    <recommendedName>
        <fullName evidence="4">RAP domain-containing protein</fullName>
    </recommendedName>
</protein>
<reference evidence="2 3" key="1">
    <citation type="submission" date="2017-08" db="EMBL/GenBank/DDBJ databases">
        <title>Acidophilic green algal genome provides insights into adaptation to an acidic environment.</title>
        <authorList>
            <person name="Hirooka S."/>
            <person name="Hirose Y."/>
            <person name="Kanesaki Y."/>
            <person name="Higuchi S."/>
            <person name="Fujiwara T."/>
            <person name="Onuma R."/>
            <person name="Era A."/>
            <person name="Ohbayashi R."/>
            <person name="Uzuka A."/>
            <person name="Nozaki H."/>
            <person name="Yoshikawa H."/>
            <person name="Miyagishima S.Y."/>
        </authorList>
    </citation>
    <scope>NUCLEOTIDE SEQUENCE [LARGE SCALE GENOMIC DNA]</scope>
    <source>
        <strain evidence="2 3">NIES-2499</strain>
    </source>
</reference>
<evidence type="ECO:0000256" key="1">
    <source>
        <dbReference type="SAM" id="MobiDB-lite"/>
    </source>
</evidence>